<feature type="compositionally biased region" description="Low complexity" evidence="6">
    <location>
        <begin position="943"/>
        <end position="962"/>
    </location>
</feature>
<dbReference type="Proteomes" id="UP000574390">
    <property type="component" value="Unassembled WGS sequence"/>
</dbReference>
<comment type="caution">
    <text evidence="9">The sequence shown here is derived from an EMBL/GenBank/DDBJ whole genome shotgun (WGS) entry which is preliminary data.</text>
</comment>
<dbReference type="GO" id="GO:0008474">
    <property type="term" value="F:palmitoyl-(protein) hydrolase activity"/>
    <property type="evidence" value="ECO:0007669"/>
    <property type="project" value="TreeGrafter"/>
</dbReference>
<dbReference type="GO" id="GO:0005874">
    <property type="term" value="C:microtubule"/>
    <property type="evidence" value="ECO:0007669"/>
    <property type="project" value="UniProtKB-KW"/>
</dbReference>
<dbReference type="InterPro" id="IPR029058">
    <property type="entry name" value="AB_hydrolase_fold"/>
</dbReference>
<feature type="transmembrane region" description="Helical" evidence="7">
    <location>
        <begin position="408"/>
        <end position="432"/>
    </location>
</feature>
<dbReference type="PANTHER" id="PTHR12277">
    <property type="entry name" value="ALPHA/BETA HYDROLASE DOMAIN-CONTAINING PROTEIN"/>
    <property type="match status" value="1"/>
</dbReference>
<keyword evidence="4" id="KW-0493">Microtubule</keyword>
<sequence>MADMSVVMIMVMIDEFCQEYGLDEACEKFLKFEVPIALSVPFIFHHTAVDRSRIESARNASSVVTAAVKELLIPHRGPLGKGGKGSGKGKGKGKGKGFHESPRPGRFRSVNKGPGCDSSLERASSRIWSFLEEQGAPDKARGILLSGCSAASAIEAVRNASNWEEARNIALGKDQEFTSLPSITVLENGVTSWVQRATVDERVGDLLRRLLSIADLDDVLAGRVPSLEADSLAAGAREGTYRNVSAFANAQIRRIVESATDAYGVPAPRRRSRSRSPRRNEWGGDQSWGSSPEQYNNWQNGWQQQQQQPQPQQAFQGGWSQAGPQGYQQNQGYGGGWGGDRGRIRDNTKAFVKYHYGHLRYQVNQLTRTLGELREDSPWLLAVILAVLAVVSINFIFVTWITCKFIPLWLTFLLQLIVFWIIVKFVALTAVFPGGNMLWRRRIEGLYCEQFSHQCTSYFDDLRAFLNNQCSRPEQAQEPQAAVFMVEGLVRNYDDQTKNLGVSLTEDQQQLRDCLEELHHWMKSTKLDLGGAKKMSFRDYMCRGEFSNHWVRFEKTKHNLDVPMKALLKCDRLLGEDESSGLVQNLRAFFRPQILGSLHHLKSELINRYSARAFTVGHLDGVYVPSYRQQSLPADSPESGTSLLETKVIVWCNPNAAYYECAVYQPEWLDFYLGLGYGIVLWNYRGFGDSKGLCTPASLYTDSEAIMQWVGAQGAKRGHGFVQRVGVHGRSVGGVTACHLGKVYDRPRPGLKLDFVVADRTFRTLEATARSTVGHWAALALRLTGIAASNVEEFLSVHDTPKILTCDPRDTIIREDANLRTGVAARLVADLPPELRLSSISRYTLYEASLALAYLPRFMALIGVNEDSENGSSLEELLFILGLSRDSRISSLAGFGGLHQRSDSASSTATSDVPSSSTRISSNARTNGRYIQLQELGASATNSDGSPASASSDGGRDGCSSPAESGRLPQLVEHGRSIEMPTVDANAPSIDTYSIEELTSAIAPYLEDLKRLLGIIQVRVEAGGQPLADVGTEDLPDYRGASVEHWPLNEWIDKMQVWGSVTPIPEDSFTARFRACPHFPRVAEEYAKETSRISQCLYGDTGVDAMSIDPFALLRWHRQQSALSVSTYCDDWSQTVAKMKAAVTAQYSSRGCVPVPVVAALWAAVSIDNFLCDLRRGFARQECSNAAAAMASPSTTAYTLCTCICSDPDAISAASGHRLAVYDCPVRTGNCWCVHIHCGHNEALSKVEERELRMHIRYALSITAAAEDDQQQPGSPVLADTSVSAFGRERQSKAESVLADLVDAFIPPDLDLGYADRSKITQFSRYHLAFHSFPSVDTLAVDRDMKEVIYKVNTRATPVGSAELLADLYVRYMPKTAAAAGLTDDGDESILPSIISLLLSLSGDPCGVDRSEVDRVGMELQEERAKNAARYDHLGRLREGLEEKRILEAIAKASVETGWELAMAACDTSSDDEDQPADNSISTNSGRSTPPSALDLPILDPLGLRAGAVPTVDEDPVKCADDLTRECRSSLLTVESSGHVPEDLLAADADIIGAIVAADGGRRRPFLVRESWVVEEIFTACYILSAAPVEEKGTIVCLNTLFHVSDGVVGVHAAVSRGDTVACAHLSPKVLSLALVSIAGFMTDLKELSALSYLPARYDHHRCFLAVQAEVHSLVRTFTAELEAIEESFSTSEVACGLVAISCALKGLAKPITEASVALRGDGPLAVRLWIRGAAGSKVADGIYRAYIGPLLSCARSLACDGVILGDHRSGPKEMVAVLEAIAADPTHPLQVIMTRTLAIHSSVASGWAVQCHYDRARLMGFSNEARILLEHRLAARAAGSHAVRELLHCHGQAPALNAIFKALRMVCMAFDEHVQEWLADPGPRGPVWASRYGAWVKAHVMDLTGVGIDIDALGGSGVRLPALTSQQSAILTPLALQFYSKVFDMMKPLYEAQSCIVAKPRCLHPGVLNYLFAVRAELLHFVRNLEGYLKQSVIEPESRRFDALAANVDSVESLGHLHYHDHLHARLARSLFMSPRTAVVRDSLLSMLDVCKTFRAIAERSARLSPPGARLVRERTSDSVSSFDASADSYYPGSRDTATTGQWAVEDDGDPALLLSELTELRRKFKASCRGLLNVLAVAAKDDRSVCLDLAMKINFAYYYLPPR</sequence>
<protein>
    <recommendedName>
        <fullName evidence="8">Gamma tubulin complex component C-terminal domain-containing protein</fullName>
    </recommendedName>
</protein>
<keyword evidence="7" id="KW-1133">Transmembrane helix</keyword>
<evidence type="ECO:0000256" key="6">
    <source>
        <dbReference type="SAM" id="MobiDB-lite"/>
    </source>
</evidence>
<evidence type="ECO:0000256" key="2">
    <source>
        <dbReference type="ARBA" id="ARBA00010337"/>
    </source>
</evidence>
<dbReference type="SUPFAM" id="SSF53474">
    <property type="entry name" value="alpha/beta-Hydrolases"/>
    <property type="match status" value="1"/>
</dbReference>
<dbReference type="GO" id="GO:0043015">
    <property type="term" value="F:gamma-tubulin binding"/>
    <property type="evidence" value="ECO:0007669"/>
    <property type="project" value="InterPro"/>
</dbReference>
<evidence type="ECO:0000256" key="5">
    <source>
        <dbReference type="ARBA" id="ARBA00023212"/>
    </source>
</evidence>
<evidence type="ECO:0000256" key="4">
    <source>
        <dbReference type="ARBA" id="ARBA00022701"/>
    </source>
</evidence>
<feature type="compositionally biased region" description="Low complexity" evidence="6">
    <location>
        <begin position="903"/>
        <end position="918"/>
    </location>
</feature>
<reference evidence="9 10" key="1">
    <citation type="submission" date="2020-04" db="EMBL/GenBank/DDBJ databases">
        <title>Perkinsus olseni comparative genomics.</title>
        <authorList>
            <person name="Bogema D.R."/>
        </authorList>
    </citation>
    <scope>NUCLEOTIDE SEQUENCE [LARGE SCALE GENOMIC DNA]</scope>
    <source>
        <strain evidence="9">ATCC PRA-205</strain>
    </source>
</reference>
<dbReference type="InterPro" id="IPR042241">
    <property type="entry name" value="GCP_C_sf"/>
</dbReference>
<accession>A0A7J6Q493</accession>
<name>A0A7J6Q493_PEROL</name>
<keyword evidence="7" id="KW-0812">Transmembrane</keyword>
<evidence type="ECO:0000256" key="1">
    <source>
        <dbReference type="ARBA" id="ARBA00004245"/>
    </source>
</evidence>
<feature type="region of interest" description="Disordered" evidence="6">
    <location>
        <begin position="264"/>
        <end position="321"/>
    </location>
</feature>
<organism evidence="9 10">
    <name type="scientific">Perkinsus olseni</name>
    <name type="common">Perkinsus atlanticus</name>
    <dbReference type="NCBI Taxonomy" id="32597"/>
    <lineage>
        <taxon>Eukaryota</taxon>
        <taxon>Sar</taxon>
        <taxon>Alveolata</taxon>
        <taxon>Perkinsozoa</taxon>
        <taxon>Perkinsea</taxon>
        <taxon>Perkinsida</taxon>
        <taxon>Perkinsidae</taxon>
        <taxon>Perkinsus</taxon>
    </lineage>
</organism>
<comment type="subcellular location">
    <subcellularLocation>
        <location evidence="1">Cytoplasm</location>
        <location evidence="1">Cytoskeleton</location>
    </subcellularLocation>
</comment>
<evidence type="ECO:0000313" key="10">
    <source>
        <dbReference type="Proteomes" id="UP000574390"/>
    </source>
</evidence>
<feature type="transmembrane region" description="Helical" evidence="7">
    <location>
        <begin position="379"/>
        <end position="402"/>
    </location>
</feature>
<feature type="region of interest" description="Disordered" evidence="6">
    <location>
        <begin position="1466"/>
        <end position="1493"/>
    </location>
</feature>
<feature type="compositionally biased region" description="Basic residues" evidence="6">
    <location>
        <begin position="87"/>
        <end position="96"/>
    </location>
</feature>
<feature type="compositionally biased region" description="Low complexity" evidence="6">
    <location>
        <begin position="294"/>
        <end position="321"/>
    </location>
</feature>
<proteinExistence type="inferred from homology"/>
<dbReference type="Gene3D" id="1.20.120.1900">
    <property type="entry name" value="Gamma-tubulin complex, C-terminal domain"/>
    <property type="match status" value="1"/>
</dbReference>
<evidence type="ECO:0000256" key="7">
    <source>
        <dbReference type="SAM" id="Phobius"/>
    </source>
</evidence>
<feature type="region of interest" description="Disordered" evidence="6">
    <location>
        <begin position="898"/>
        <end position="924"/>
    </location>
</feature>
<dbReference type="PANTHER" id="PTHR12277:SF81">
    <property type="entry name" value="PROTEIN ABHD13"/>
    <property type="match status" value="1"/>
</dbReference>
<feature type="compositionally biased region" description="Basic residues" evidence="6">
    <location>
        <begin position="268"/>
        <end position="277"/>
    </location>
</feature>
<feature type="compositionally biased region" description="Polar residues" evidence="6">
    <location>
        <begin position="1477"/>
        <end position="1491"/>
    </location>
</feature>
<dbReference type="Pfam" id="PF04130">
    <property type="entry name" value="GCP_C_terminal"/>
    <property type="match status" value="1"/>
</dbReference>
<keyword evidence="3" id="KW-0963">Cytoplasm</keyword>
<gene>
    <name evidence="9" type="ORF">FOZ62_029047</name>
</gene>
<dbReference type="InterPro" id="IPR040457">
    <property type="entry name" value="GCP_C"/>
</dbReference>
<evidence type="ECO:0000256" key="3">
    <source>
        <dbReference type="ARBA" id="ARBA00022490"/>
    </source>
</evidence>
<dbReference type="EMBL" id="JABANM010032225">
    <property type="protein sequence ID" value="KAF4703289.1"/>
    <property type="molecule type" value="Genomic_DNA"/>
</dbReference>
<feature type="region of interest" description="Disordered" evidence="6">
    <location>
        <begin position="75"/>
        <end position="117"/>
    </location>
</feature>
<keyword evidence="7" id="KW-0472">Membrane</keyword>
<dbReference type="GO" id="GO:0016020">
    <property type="term" value="C:membrane"/>
    <property type="evidence" value="ECO:0007669"/>
    <property type="project" value="TreeGrafter"/>
</dbReference>
<comment type="similarity">
    <text evidence="2">Belongs to the TUBGCP family.</text>
</comment>
<keyword evidence="5" id="KW-0206">Cytoskeleton</keyword>
<dbReference type="Gene3D" id="3.40.50.1820">
    <property type="entry name" value="alpha/beta hydrolase"/>
    <property type="match status" value="1"/>
</dbReference>
<feature type="region of interest" description="Disordered" evidence="6">
    <location>
        <begin position="938"/>
        <end position="967"/>
    </location>
</feature>
<evidence type="ECO:0000259" key="8">
    <source>
        <dbReference type="Pfam" id="PF04130"/>
    </source>
</evidence>
<evidence type="ECO:0000313" key="9">
    <source>
        <dbReference type="EMBL" id="KAF4703289.1"/>
    </source>
</evidence>
<feature type="domain" description="Gamma tubulin complex component C-terminal" evidence="8">
    <location>
        <begin position="1929"/>
        <end position="2161"/>
    </location>
</feature>